<dbReference type="Proteomes" id="UP000481872">
    <property type="component" value="Unassembled WGS sequence"/>
</dbReference>
<comment type="catalytic activity">
    <reaction evidence="11">
        <text>ATP + H2O = ADP + phosphate + H(+)</text>
        <dbReference type="Rhea" id="RHEA:13065"/>
        <dbReference type="ChEBI" id="CHEBI:15377"/>
        <dbReference type="ChEBI" id="CHEBI:15378"/>
        <dbReference type="ChEBI" id="CHEBI:30616"/>
        <dbReference type="ChEBI" id="CHEBI:43474"/>
        <dbReference type="ChEBI" id="CHEBI:456216"/>
        <dbReference type="EC" id="5.6.2.4"/>
    </reaction>
</comment>
<gene>
    <name evidence="15" type="ORF">G3M99_15115</name>
</gene>
<dbReference type="EMBL" id="JAAGPU010000035">
    <property type="protein sequence ID" value="NEU06155.1"/>
    <property type="molecule type" value="Genomic_DNA"/>
</dbReference>
<evidence type="ECO:0000256" key="3">
    <source>
        <dbReference type="ARBA" id="ARBA00022801"/>
    </source>
</evidence>
<evidence type="ECO:0000256" key="2">
    <source>
        <dbReference type="ARBA" id="ARBA00022741"/>
    </source>
</evidence>
<protein>
    <recommendedName>
        <fullName evidence="10">DNA 3'-5' helicase</fullName>
        <ecNumber evidence="10">5.6.2.4</ecNumber>
    </recommendedName>
</protein>
<evidence type="ECO:0000313" key="15">
    <source>
        <dbReference type="EMBL" id="NEU06155.1"/>
    </source>
</evidence>
<dbReference type="CDD" id="cd06127">
    <property type="entry name" value="DEDDh"/>
    <property type="match status" value="1"/>
</dbReference>
<dbReference type="PANTHER" id="PTHR11070">
    <property type="entry name" value="UVRD / RECB / PCRA DNA HELICASE FAMILY MEMBER"/>
    <property type="match status" value="1"/>
</dbReference>
<proteinExistence type="inferred from homology"/>
<keyword evidence="8" id="KW-0413">Isomerase</keyword>
<dbReference type="GO" id="GO:0005524">
    <property type="term" value="F:ATP binding"/>
    <property type="evidence" value="ECO:0007669"/>
    <property type="project" value="UniProtKB-UniRule"/>
</dbReference>
<keyword evidence="4 12" id="KW-0347">Helicase</keyword>
<dbReference type="GO" id="GO:0033202">
    <property type="term" value="C:DNA helicase complex"/>
    <property type="evidence" value="ECO:0007669"/>
    <property type="project" value="TreeGrafter"/>
</dbReference>
<dbReference type="GO" id="GO:0043138">
    <property type="term" value="F:3'-5' DNA helicase activity"/>
    <property type="evidence" value="ECO:0007669"/>
    <property type="project" value="UniProtKB-EC"/>
</dbReference>
<accession>A0A6M0H616</accession>
<dbReference type="EC" id="5.6.2.4" evidence="10"/>
<keyword evidence="5" id="KW-0540">Nuclease</keyword>
<keyword evidence="6 12" id="KW-0067">ATP-binding</keyword>
<dbReference type="SMART" id="SM00479">
    <property type="entry name" value="EXOIII"/>
    <property type="match status" value="1"/>
</dbReference>
<dbReference type="Pfam" id="PF00929">
    <property type="entry name" value="RNase_T"/>
    <property type="match status" value="1"/>
</dbReference>
<dbReference type="SUPFAM" id="SSF53098">
    <property type="entry name" value="Ribonuclease H-like"/>
    <property type="match status" value="1"/>
</dbReference>
<dbReference type="NCBIfam" id="TIGR00573">
    <property type="entry name" value="dnaq"/>
    <property type="match status" value="1"/>
</dbReference>
<dbReference type="SUPFAM" id="SSF52540">
    <property type="entry name" value="P-loop containing nucleoside triphosphate hydrolases"/>
    <property type="match status" value="1"/>
</dbReference>
<dbReference type="GO" id="GO:0006260">
    <property type="term" value="P:DNA replication"/>
    <property type="evidence" value="ECO:0007669"/>
    <property type="project" value="InterPro"/>
</dbReference>
<dbReference type="InterPro" id="IPR012337">
    <property type="entry name" value="RNaseH-like_sf"/>
</dbReference>
<evidence type="ECO:0000256" key="1">
    <source>
        <dbReference type="ARBA" id="ARBA00009922"/>
    </source>
</evidence>
<dbReference type="AlphaFoldDB" id="A0A6M0H616"/>
<name>A0A6M0H616_9CLOT</name>
<evidence type="ECO:0000259" key="14">
    <source>
        <dbReference type="PROSITE" id="PS51217"/>
    </source>
</evidence>
<dbReference type="PROSITE" id="PS51198">
    <property type="entry name" value="UVRD_HELICASE_ATP_BIND"/>
    <property type="match status" value="1"/>
</dbReference>
<dbReference type="GO" id="GO:0000725">
    <property type="term" value="P:recombinational repair"/>
    <property type="evidence" value="ECO:0007669"/>
    <property type="project" value="TreeGrafter"/>
</dbReference>
<dbReference type="GO" id="GO:0003677">
    <property type="term" value="F:DNA binding"/>
    <property type="evidence" value="ECO:0007669"/>
    <property type="project" value="UniProtKB-KW"/>
</dbReference>
<organism evidence="15 16">
    <name type="scientific">Clostridium senegalense</name>
    <dbReference type="NCBI Taxonomy" id="1465809"/>
    <lineage>
        <taxon>Bacteria</taxon>
        <taxon>Bacillati</taxon>
        <taxon>Bacillota</taxon>
        <taxon>Clostridia</taxon>
        <taxon>Eubacteriales</taxon>
        <taxon>Clostridiaceae</taxon>
        <taxon>Clostridium</taxon>
    </lineage>
</organism>
<evidence type="ECO:0000256" key="8">
    <source>
        <dbReference type="ARBA" id="ARBA00023235"/>
    </source>
</evidence>
<dbReference type="FunFam" id="3.30.420.10:FF:000045">
    <property type="entry name" value="3'-5' exonuclease DinG"/>
    <property type="match status" value="1"/>
</dbReference>
<evidence type="ECO:0000259" key="13">
    <source>
        <dbReference type="PROSITE" id="PS51198"/>
    </source>
</evidence>
<keyword evidence="16" id="KW-1185">Reference proteome</keyword>
<dbReference type="InterPro" id="IPR006054">
    <property type="entry name" value="DnaQ"/>
</dbReference>
<dbReference type="Gene3D" id="1.10.486.10">
    <property type="entry name" value="PCRA, domain 4"/>
    <property type="match status" value="1"/>
</dbReference>
<dbReference type="PANTHER" id="PTHR11070:SF2">
    <property type="entry name" value="ATP-DEPENDENT DNA HELICASE SRS2"/>
    <property type="match status" value="1"/>
</dbReference>
<comment type="caution">
    <text evidence="15">The sequence shown here is derived from an EMBL/GenBank/DDBJ whole genome shotgun (WGS) entry which is preliminary data.</text>
</comment>
<evidence type="ECO:0000256" key="5">
    <source>
        <dbReference type="ARBA" id="ARBA00022839"/>
    </source>
</evidence>
<dbReference type="InterPro" id="IPR014017">
    <property type="entry name" value="DNA_helicase_UvrD-like_C"/>
</dbReference>
<dbReference type="Pfam" id="PF00580">
    <property type="entry name" value="UvrD-helicase"/>
    <property type="match status" value="1"/>
</dbReference>
<dbReference type="InterPro" id="IPR013520">
    <property type="entry name" value="Ribonucl_H"/>
</dbReference>
<dbReference type="Gene3D" id="3.40.50.300">
    <property type="entry name" value="P-loop containing nucleotide triphosphate hydrolases"/>
    <property type="match status" value="3"/>
</dbReference>
<evidence type="ECO:0000256" key="4">
    <source>
        <dbReference type="ARBA" id="ARBA00022806"/>
    </source>
</evidence>
<dbReference type="InterPro" id="IPR013986">
    <property type="entry name" value="DExx_box_DNA_helicase_dom_sf"/>
</dbReference>
<comment type="catalytic activity">
    <reaction evidence="9">
        <text>Couples ATP hydrolysis with the unwinding of duplex DNA by translocating in the 3'-5' direction.</text>
        <dbReference type="EC" id="5.6.2.4"/>
    </reaction>
</comment>
<dbReference type="PROSITE" id="PS51217">
    <property type="entry name" value="UVRD_HELICASE_CTER"/>
    <property type="match status" value="1"/>
</dbReference>
<dbReference type="RefSeq" id="WP_199870702.1">
    <property type="nucleotide sequence ID" value="NZ_JAAGPU010000035.1"/>
</dbReference>
<evidence type="ECO:0000256" key="11">
    <source>
        <dbReference type="ARBA" id="ARBA00048988"/>
    </source>
</evidence>
<keyword evidence="5" id="KW-0269">Exonuclease</keyword>
<evidence type="ECO:0000256" key="9">
    <source>
        <dbReference type="ARBA" id="ARBA00034617"/>
    </source>
</evidence>
<dbReference type="GO" id="GO:0005829">
    <property type="term" value="C:cytosol"/>
    <property type="evidence" value="ECO:0007669"/>
    <property type="project" value="TreeGrafter"/>
</dbReference>
<keyword evidence="7" id="KW-0238">DNA-binding</keyword>
<evidence type="ECO:0000313" key="16">
    <source>
        <dbReference type="Proteomes" id="UP000481872"/>
    </source>
</evidence>
<comment type="similarity">
    <text evidence="1">Belongs to the helicase family. UvrD subfamily.</text>
</comment>
<evidence type="ECO:0000256" key="7">
    <source>
        <dbReference type="ARBA" id="ARBA00023125"/>
    </source>
</evidence>
<keyword evidence="2 12" id="KW-0547">Nucleotide-binding</keyword>
<dbReference type="InterPro" id="IPR014016">
    <property type="entry name" value="UvrD-like_ATP-bd"/>
</dbReference>
<dbReference type="InterPro" id="IPR036397">
    <property type="entry name" value="RNaseH_sf"/>
</dbReference>
<keyword evidence="3 12" id="KW-0378">Hydrolase</keyword>
<dbReference type="InterPro" id="IPR000212">
    <property type="entry name" value="DNA_helicase_UvrD/REP"/>
</dbReference>
<dbReference type="GO" id="GO:0004527">
    <property type="term" value="F:exonuclease activity"/>
    <property type="evidence" value="ECO:0007669"/>
    <property type="project" value="UniProtKB-KW"/>
</dbReference>
<dbReference type="Gene3D" id="3.30.420.10">
    <property type="entry name" value="Ribonuclease H-like superfamily/Ribonuclease H"/>
    <property type="match status" value="1"/>
</dbReference>
<reference evidence="15 16" key="1">
    <citation type="submission" date="2020-02" db="EMBL/GenBank/DDBJ databases">
        <title>Genome assembly of a novel Clostridium senegalense strain.</title>
        <authorList>
            <person name="Gupta T.B."/>
            <person name="Jauregui R."/>
            <person name="Maclean P."/>
            <person name="Nawarathana A."/>
            <person name="Brightwell G."/>
        </authorList>
    </citation>
    <scope>NUCLEOTIDE SEQUENCE [LARGE SCALE GENOMIC DNA]</scope>
    <source>
        <strain evidence="15 16">AGRFS4</strain>
    </source>
</reference>
<dbReference type="Gene3D" id="1.10.10.160">
    <property type="match status" value="1"/>
</dbReference>
<sequence length="855" mass="100021">MSENKFNEKQKLVIETLDKNILLLAGAGTGKTNTLSYRISNIIKKEKATAKEILCITFTNKACKEMKDRILENMGSCGENITVRTFHSFCFDIVKSEAKKRTDIFTDFTIYDENDCEEIIKKVNYFNHPIQSLQNFINLVKEHRAVYNIYSENSIEDYKNVISILKTEEPYKLKRVSVEKYKFSQSIYDKLLEHGQDMVEAYNRILYGNHGLDFTDLIVKAKELFNQPKVVERLCEKFKYINIDEIQDTSVLEYSIIEKIFNKNNILLCGDSFQTIYEWRGSTPENIFERYLRKYNPLKINFDKNYRSTKVLTNASCNYLKNAFKDKTDNFNIGDVKAYSKDLGEKIKYLKTENIKEEAIWIFNEIKKINKECPSKICVLTRSNKYNIELSQELAMASLKEKNEVKFILIDQFKFFRRQEIKDILAFMKLIVNKNDSNSLSRILRRLKTGVGERTLNEIQSKEYKEVGISLSDFIDLNTFKYGDKFGFLHSELEKNNVIVFDVESTGVDTTEDEIIQIAAIRINNKGEAIEVFERFLKNNKSVKDSEYVHGFSDEYLENHGNDKIEVLKEFLEFSRGAVIVGHNVQFDISILASELSRNKLDEAEFIGVYDTLDIYRRFYPNMCNHKLETLSKAFNTNHKPSHNAMDDILATGELLVKGIYDKILPTTLKRQSLILKHLKSFEKISIKLIDFIKKSEGLRPQDIVALVVNDFRIKEIYINEPNRINNLREFYLIAKELDNKEKNHRDSLMDFLQITSLSNGEMERLMTKGKRIPIITVHQAKGLEFEYVFLSGLYEPNFPSYQSIKEKYFEEEKRIFYVAMTRAKKMLYLTSPSSNISIPSRFIKYIDKEFIEEI</sequence>
<dbReference type="GO" id="GO:0003887">
    <property type="term" value="F:DNA-directed DNA polymerase activity"/>
    <property type="evidence" value="ECO:0007669"/>
    <property type="project" value="InterPro"/>
</dbReference>
<feature type="domain" description="UvrD-like helicase C-terminal" evidence="14">
    <location>
        <begin position="302"/>
        <end position="783"/>
    </location>
</feature>
<dbReference type="Pfam" id="PF13361">
    <property type="entry name" value="UvrD_C"/>
    <property type="match status" value="1"/>
</dbReference>
<feature type="binding site" evidence="12">
    <location>
        <begin position="25"/>
        <end position="32"/>
    </location>
    <ligand>
        <name>ATP</name>
        <dbReference type="ChEBI" id="CHEBI:30616"/>
    </ligand>
</feature>
<evidence type="ECO:0000256" key="12">
    <source>
        <dbReference type="PROSITE-ProRule" id="PRU00560"/>
    </source>
</evidence>
<evidence type="ECO:0000256" key="6">
    <source>
        <dbReference type="ARBA" id="ARBA00022840"/>
    </source>
</evidence>
<feature type="domain" description="UvrD-like helicase ATP-binding" evidence="13">
    <location>
        <begin position="4"/>
        <end position="309"/>
    </location>
</feature>
<dbReference type="InterPro" id="IPR027417">
    <property type="entry name" value="P-loop_NTPase"/>
</dbReference>
<evidence type="ECO:0000256" key="10">
    <source>
        <dbReference type="ARBA" id="ARBA00034808"/>
    </source>
</evidence>
<dbReference type="CDD" id="cd17932">
    <property type="entry name" value="DEXQc_UvrD"/>
    <property type="match status" value="1"/>
</dbReference>